<evidence type="ECO:0000313" key="2">
    <source>
        <dbReference type="Proteomes" id="UP000467236"/>
    </source>
</evidence>
<gene>
    <name evidence="1" type="ORF">MSHI_33550</name>
</gene>
<reference evidence="1 2" key="1">
    <citation type="journal article" date="2019" name="Emerg. Microbes Infect.">
        <title>Comprehensive subspecies identification of 175 nontuberculous mycobacteria species based on 7547 genomic profiles.</title>
        <authorList>
            <person name="Matsumoto Y."/>
            <person name="Kinjo T."/>
            <person name="Motooka D."/>
            <person name="Nabeya D."/>
            <person name="Jung N."/>
            <person name="Uechi K."/>
            <person name="Horii T."/>
            <person name="Iida T."/>
            <person name="Fujita J."/>
            <person name="Nakamura S."/>
        </authorList>
    </citation>
    <scope>NUCLEOTIDE SEQUENCE [LARGE SCALE GENOMIC DNA]</scope>
    <source>
        <strain evidence="1 2">JCM 14233</strain>
    </source>
</reference>
<dbReference type="Proteomes" id="UP000467236">
    <property type="component" value="Chromosome"/>
</dbReference>
<evidence type="ECO:0000313" key="1">
    <source>
        <dbReference type="EMBL" id="BBX75449.1"/>
    </source>
</evidence>
<sequence length="95" mass="10319">MPEMPAPTINTSTCSMLLEFMRVSCSGLTAPDFFVEGRWLDPPLATFPENRRPRLDSAGQFFDISGQRGDLRRGGNLGVALQVGQVVGHVDGVLL</sequence>
<keyword evidence="2" id="KW-1185">Reference proteome</keyword>
<dbReference type="KEGG" id="mshj:MSHI_33550"/>
<accession>A0A7I7MW62</accession>
<dbReference type="EMBL" id="AP022575">
    <property type="protein sequence ID" value="BBX75449.1"/>
    <property type="molecule type" value="Genomic_DNA"/>
</dbReference>
<protein>
    <submittedName>
        <fullName evidence="1">Uncharacterized protein</fullName>
    </submittedName>
</protein>
<proteinExistence type="predicted"/>
<name>A0A7I7MW62_9MYCO</name>
<organism evidence="1 2">
    <name type="scientific">Mycobacterium shinjukuense</name>
    <dbReference type="NCBI Taxonomy" id="398694"/>
    <lineage>
        <taxon>Bacteria</taxon>
        <taxon>Bacillati</taxon>
        <taxon>Actinomycetota</taxon>
        <taxon>Actinomycetes</taxon>
        <taxon>Mycobacteriales</taxon>
        <taxon>Mycobacteriaceae</taxon>
        <taxon>Mycobacterium</taxon>
    </lineage>
</organism>
<dbReference type="AlphaFoldDB" id="A0A7I7MW62"/>